<gene>
    <name evidence="1" type="ORF">PHYSODRAFT_480914</name>
</gene>
<feature type="non-terminal residue" evidence="1">
    <location>
        <position position="470"/>
    </location>
</feature>
<dbReference type="GeneID" id="20655309"/>
<protein>
    <recommendedName>
        <fullName evidence="3">Cleavage induced protein</fullName>
    </recommendedName>
</protein>
<accession>G4YUW4</accession>
<dbReference type="EMBL" id="JH159152">
    <property type="protein sequence ID" value="EGZ23130.1"/>
    <property type="molecule type" value="Genomic_DNA"/>
</dbReference>
<dbReference type="AlphaFoldDB" id="G4YUW4"/>
<sequence>MEALQRQYASTLRARECLFSLQQDAADSNLRTLLAHYGITPPTASPSFVLKKGVQVFRIDRAKQSAYSELLRKSRMRLPDLIRIVRGETSSDPRPNKALSVPDQLPCWKSYQYKDEWRDIVTHGVRPTWKNEFPKQTRPPQNHGSALPALNIVIKSLRKGQDDNRYLILDINLLPLLEGVTCSPFGAVPNGEADLSVDGRVIHDLSCPKGTSVNDQVQDEPTITVTYDGAAVLAQRILDVEQEFPGLARMATGDVAGAFRNIPLAAEAACRFAGTLPELGILVIDLSCPFGWSDSPRQYWSAGGAIVHLHAQSSPTWPEQGATANGNFDGKDWCDDHICIEPEVGTRLSEASISLRTAMVTILGPHACNEEKFTSWFVEGKALGLHWNLTRLTLAMPEEKITKALGRIHDMYVSETTTRKQLNKLLGSLRHVATCIRATAPFFQRIAALARATNRFQRSAISEDVREDLR</sequence>
<dbReference type="RefSeq" id="XP_009518418.1">
    <property type="nucleotide sequence ID" value="XM_009520123.1"/>
</dbReference>
<evidence type="ECO:0000313" key="2">
    <source>
        <dbReference type="Proteomes" id="UP000002640"/>
    </source>
</evidence>
<evidence type="ECO:0000313" key="1">
    <source>
        <dbReference type="EMBL" id="EGZ23130.1"/>
    </source>
</evidence>
<dbReference type="PANTHER" id="PTHR33050">
    <property type="entry name" value="REVERSE TRANSCRIPTASE DOMAIN-CONTAINING PROTEIN"/>
    <property type="match status" value="1"/>
</dbReference>
<name>G4YUW4_PHYSP</name>
<reference evidence="1 2" key="1">
    <citation type="journal article" date="2006" name="Science">
        <title>Phytophthora genome sequences uncover evolutionary origins and mechanisms of pathogenesis.</title>
        <authorList>
            <person name="Tyler B.M."/>
            <person name="Tripathy S."/>
            <person name="Zhang X."/>
            <person name="Dehal P."/>
            <person name="Jiang R.H."/>
            <person name="Aerts A."/>
            <person name="Arredondo F.D."/>
            <person name="Baxter L."/>
            <person name="Bensasson D."/>
            <person name="Beynon J.L."/>
            <person name="Chapman J."/>
            <person name="Damasceno C.M."/>
            <person name="Dorrance A.E."/>
            <person name="Dou D."/>
            <person name="Dickerman A.W."/>
            <person name="Dubchak I.L."/>
            <person name="Garbelotto M."/>
            <person name="Gijzen M."/>
            <person name="Gordon S.G."/>
            <person name="Govers F."/>
            <person name="Grunwald N.J."/>
            <person name="Huang W."/>
            <person name="Ivors K.L."/>
            <person name="Jones R.W."/>
            <person name="Kamoun S."/>
            <person name="Krampis K."/>
            <person name="Lamour K.H."/>
            <person name="Lee M.K."/>
            <person name="McDonald W.H."/>
            <person name="Medina M."/>
            <person name="Meijer H.J."/>
            <person name="Nordberg E.K."/>
            <person name="Maclean D.J."/>
            <person name="Ospina-Giraldo M.D."/>
            <person name="Morris P.F."/>
            <person name="Phuntumart V."/>
            <person name="Putnam N.H."/>
            <person name="Rash S."/>
            <person name="Rose J.K."/>
            <person name="Sakihama Y."/>
            <person name="Salamov A.A."/>
            <person name="Savidor A."/>
            <person name="Scheuring C.F."/>
            <person name="Smith B.M."/>
            <person name="Sobral B.W."/>
            <person name="Terry A."/>
            <person name="Torto-Alalibo T.A."/>
            <person name="Win J."/>
            <person name="Xu Z."/>
            <person name="Zhang H."/>
            <person name="Grigoriev I.V."/>
            <person name="Rokhsar D.S."/>
            <person name="Boore J.L."/>
        </authorList>
    </citation>
    <scope>NUCLEOTIDE SEQUENCE [LARGE SCALE GENOMIC DNA]</scope>
    <source>
        <strain evidence="1 2">P6497</strain>
    </source>
</reference>
<evidence type="ECO:0008006" key="3">
    <source>
        <dbReference type="Google" id="ProtNLM"/>
    </source>
</evidence>
<organism evidence="1 2">
    <name type="scientific">Phytophthora sojae (strain P6497)</name>
    <name type="common">Soybean stem and root rot agent</name>
    <name type="synonym">Phytophthora megasperma f. sp. glycines</name>
    <dbReference type="NCBI Taxonomy" id="1094619"/>
    <lineage>
        <taxon>Eukaryota</taxon>
        <taxon>Sar</taxon>
        <taxon>Stramenopiles</taxon>
        <taxon>Oomycota</taxon>
        <taxon>Peronosporomycetes</taxon>
        <taxon>Peronosporales</taxon>
        <taxon>Peronosporaceae</taxon>
        <taxon>Phytophthora</taxon>
    </lineage>
</organism>
<proteinExistence type="predicted"/>
<dbReference type="PANTHER" id="PTHR33050:SF7">
    <property type="entry name" value="RIBONUCLEASE H"/>
    <property type="match status" value="1"/>
</dbReference>
<dbReference type="InParanoid" id="G4YUW4"/>
<dbReference type="KEGG" id="psoj:PHYSODRAFT_480914"/>
<dbReference type="Proteomes" id="UP000002640">
    <property type="component" value="Unassembled WGS sequence"/>
</dbReference>
<dbReference type="InterPro" id="IPR052055">
    <property type="entry name" value="Hepadnavirus_pol/RT"/>
</dbReference>
<keyword evidence="2" id="KW-1185">Reference proteome</keyword>